<organism evidence="5 6">
    <name type="scientific">Desmospora profundinema</name>
    <dbReference type="NCBI Taxonomy" id="1571184"/>
    <lineage>
        <taxon>Bacteria</taxon>
        <taxon>Bacillati</taxon>
        <taxon>Bacillota</taxon>
        <taxon>Bacilli</taxon>
        <taxon>Bacillales</taxon>
        <taxon>Thermoactinomycetaceae</taxon>
        <taxon>Desmospora</taxon>
    </lineage>
</organism>
<dbReference type="InterPro" id="IPR051448">
    <property type="entry name" value="CdaR-like_regulators"/>
</dbReference>
<dbReference type="InterPro" id="IPR041522">
    <property type="entry name" value="CdaR_GGDEF"/>
</dbReference>
<comment type="similarity">
    <text evidence="1">Belongs to the CdaR family.</text>
</comment>
<dbReference type="InterPro" id="IPR025736">
    <property type="entry name" value="PucR_C-HTH_dom"/>
</dbReference>
<accession>A0ABU1IHZ5</accession>
<evidence type="ECO:0000259" key="3">
    <source>
        <dbReference type="Pfam" id="PF13556"/>
    </source>
</evidence>
<feature type="domain" description="CdaR GGDEF-like" evidence="4">
    <location>
        <begin position="318"/>
        <end position="430"/>
    </location>
</feature>
<dbReference type="RefSeq" id="WP_309861692.1">
    <property type="nucleotide sequence ID" value="NZ_JAVDQG010000001.1"/>
</dbReference>
<dbReference type="Gene3D" id="1.10.10.2840">
    <property type="entry name" value="PucR C-terminal helix-turn-helix domain"/>
    <property type="match status" value="1"/>
</dbReference>
<proteinExistence type="inferred from homology"/>
<dbReference type="Proteomes" id="UP001185012">
    <property type="component" value="Unassembled WGS sequence"/>
</dbReference>
<dbReference type="PANTHER" id="PTHR33744:SF1">
    <property type="entry name" value="DNA-BINDING TRANSCRIPTIONAL ACTIVATOR ADER"/>
    <property type="match status" value="1"/>
</dbReference>
<dbReference type="InterPro" id="IPR042070">
    <property type="entry name" value="PucR_C-HTH_sf"/>
</dbReference>
<dbReference type="Pfam" id="PF13556">
    <property type="entry name" value="HTH_30"/>
    <property type="match status" value="1"/>
</dbReference>
<sequence>MDSNTSLTVHEILERPLFQNARVVAGKKGLNRRVRWVHVLEVLEIDTLIRGEEMIFSTGIVFRSASSSPVSYLQKLIDLRVSCLCVELGHYFESIPKDMIAVADQYDFPIIVFEESVVFADVTQDLHTLIINRHHQILQHLENLSREFHRLTLLPQAIVHILKLLHKNTKSEIVYLPLQGTPQWISSMGNQEQTEWLKWIQQRLENESVSKKEEPLPYRFHYRDRFLLLQPVKAMGQTWAYIGMIGTEQPEEYDYLILDRSSLSIAQVLLRKHYIQERKLHSEHLWVNDLLHHRIGEEAIRSQLGADYEQLKELKSRVCVIEVHNGVDESDPFPDPSVRYDFSLTVRSAFEQVGFRPFITVNNNRIAIIAFDINPHQPAQSRLRRVFKSIQSADIERQSSYPPLRIGMGQSYTGFSGTHLSYWEANQVITVNASCQKQFLFYDDMGVFQLFLHVKEEETLHRFIHRYLGPLVKHDRLKGSQLLHTLKIYLDCDGSKKLAAQKLFIVRQSLYHRLDKIKELLGEDYLSPENRLAIQVALRAYQLLHPEERDG</sequence>
<dbReference type="Pfam" id="PF17853">
    <property type="entry name" value="GGDEF_2"/>
    <property type="match status" value="1"/>
</dbReference>
<evidence type="ECO:0000313" key="5">
    <source>
        <dbReference type="EMBL" id="MDR6224397.1"/>
    </source>
</evidence>
<evidence type="ECO:0000259" key="4">
    <source>
        <dbReference type="Pfam" id="PF17853"/>
    </source>
</evidence>
<dbReference type="EMBL" id="JAVDQG010000001">
    <property type="protein sequence ID" value="MDR6224397.1"/>
    <property type="molecule type" value="Genomic_DNA"/>
</dbReference>
<feature type="domain" description="Purine catabolism PurC-like" evidence="2">
    <location>
        <begin position="11"/>
        <end position="130"/>
    </location>
</feature>
<feature type="domain" description="PucR C-terminal helix-turn-helix" evidence="3">
    <location>
        <begin position="482"/>
        <end position="540"/>
    </location>
</feature>
<gene>
    <name evidence="5" type="ORF">JOE21_000385</name>
</gene>
<dbReference type="Pfam" id="PF07905">
    <property type="entry name" value="PucR"/>
    <property type="match status" value="1"/>
</dbReference>
<evidence type="ECO:0000313" key="6">
    <source>
        <dbReference type="Proteomes" id="UP001185012"/>
    </source>
</evidence>
<keyword evidence="6" id="KW-1185">Reference proteome</keyword>
<dbReference type="PANTHER" id="PTHR33744">
    <property type="entry name" value="CARBOHYDRATE DIACID REGULATOR"/>
    <property type="match status" value="1"/>
</dbReference>
<evidence type="ECO:0000259" key="2">
    <source>
        <dbReference type="Pfam" id="PF07905"/>
    </source>
</evidence>
<comment type="caution">
    <text evidence="5">The sequence shown here is derived from an EMBL/GenBank/DDBJ whole genome shotgun (WGS) entry which is preliminary data.</text>
</comment>
<reference evidence="5 6" key="1">
    <citation type="submission" date="2023-07" db="EMBL/GenBank/DDBJ databases">
        <title>Genomic Encyclopedia of Type Strains, Phase IV (KMG-IV): sequencing the most valuable type-strain genomes for metagenomic binning, comparative biology and taxonomic classification.</title>
        <authorList>
            <person name="Goeker M."/>
        </authorList>
    </citation>
    <scope>NUCLEOTIDE SEQUENCE [LARGE SCALE GENOMIC DNA]</scope>
    <source>
        <strain evidence="5 6">DSM 45903</strain>
    </source>
</reference>
<dbReference type="InterPro" id="IPR012914">
    <property type="entry name" value="PucR_dom"/>
</dbReference>
<name>A0ABU1IHZ5_9BACL</name>
<protein>
    <submittedName>
        <fullName evidence="5">Purine catabolism regulator</fullName>
    </submittedName>
</protein>
<evidence type="ECO:0000256" key="1">
    <source>
        <dbReference type="ARBA" id="ARBA00006754"/>
    </source>
</evidence>